<dbReference type="Gene3D" id="3.90.550.10">
    <property type="entry name" value="Spore Coat Polysaccharide Biosynthesis Protein SpsA, Chain A"/>
    <property type="match status" value="1"/>
</dbReference>
<feature type="transmembrane region" description="Helical" evidence="4">
    <location>
        <begin position="6"/>
        <end position="27"/>
    </location>
</feature>
<keyword evidence="6" id="KW-1185">Reference proteome</keyword>
<dbReference type="EMBL" id="KZ678134">
    <property type="protein sequence ID" value="PSN68335.1"/>
    <property type="molecule type" value="Genomic_DNA"/>
</dbReference>
<dbReference type="OrthoDB" id="3763672at2759"/>
<dbReference type="GO" id="GO:0000139">
    <property type="term" value="C:Golgi membrane"/>
    <property type="evidence" value="ECO:0007669"/>
    <property type="project" value="TreeGrafter"/>
</dbReference>
<keyword evidence="4" id="KW-0812">Transmembrane</keyword>
<evidence type="ECO:0000256" key="2">
    <source>
        <dbReference type="ARBA" id="ARBA00022676"/>
    </source>
</evidence>
<evidence type="ECO:0000256" key="3">
    <source>
        <dbReference type="ARBA" id="ARBA00022679"/>
    </source>
</evidence>
<dbReference type="PANTHER" id="PTHR31306:SF3">
    <property type="entry name" value="NUCLEOTIDE-DIPHOSPHO-SUGAR TRANSFERASE DOMAIN-CONTAINING PROTEIN"/>
    <property type="match status" value="1"/>
</dbReference>
<evidence type="ECO:0000313" key="6">
    <source>
        <dbReference type="Proteomes" id="UP000240883"/>
    </source>
</evidence>
<keyword evidence="4" id="KW-0472">Membrane</keyword>
<evidence type="ECO:0008006" key="7">
    <source>
        <dbReference type="Google" id="ProtNLM"/>
    </source>
</evidence>
<accession>A0A2T2NSB6</accession>
<proteinExistence type="inferred from homology"/>
<dbReference type="PANTHER" id="PTHR31306">
    <property type="entry name" value="ALPHA-1,6-MANNOSYLTRANSFERASE MNN11-RELATED"/>
    <property type="match status" value="1"/>
</dbReference>
<sequence>MALLTNGRIVIVSVATFLIVLICFVSLRGDSVESIRHLKDHAQNAAQNAAENFCAPDTKPDFAKPTVSDTIYRLFDVIRHPITAKKYVDLDGNEFEVKGSTWEKSLGSEILILDIDTRLPDGENEIFNEKHLNWKTMDKGGLGMVSAAFMNHYLYSQIHGYDYKFFHASHMEDMHDTWVKPHVVQEMLHSYKFVVFIDADATITHLEVPMEWMFNRWNITENTSIALPIDTEQILNGDKNASHDSKGNMELNTGVIIAQALPYTFEMLTAWKTCPTERRYEGCGQWKNNWSHEQRAFSEYIRYDFNENNNIVEIPCDEAMGYPGIGDKSWILSDCKGQFVRHHTVDKGFTKASSGDAMVQAFADIMQTTLVKNQQRVRIDEGGFTKGFMDKFKNDS</sequence>
<organism evidence="5 6">
    <name type="scientific">Corynespora cassiicola Philippines</name>
    <dbReference type="NCBI Taxonomy" id="1448308"/>
    <lineage>
        <taxon>Eukaryota</taxon>
        <taxon>Fungi</taxon>
        <taxon>Dikarya</taxon>
        <taxon>Ascomycota</taxon>
        <taxon>Pezizomycotina</taxon>
        <taxon>Dothideomycetes</taxon>
        <taxon>Pleosporomycetidae</taxon>
        <taxon>Pleosporales</taxon>
        <taxon>Corynesporascaceae</taxon>
        <taxon>Corynespora</taxon>
    </lineage>
</organism>
<dbReference type="GO" id="GO:0016757">
    <property type="term" value="F:glycosyltransferase activity"/>
    <property type="evidence" value="ECO:0007669"/>
    <property type="project" value="UniProtKB-KW"/>
</dbReference>
<keyword evidence="2" id="KW-0328">Glycosyltransferase</keyword>
<dbReference type="Proteomes" id="UP000240883">
    <property type="component" value="Unassembled WGS sequence"/>
</dbReference>
<dbReference type="InterPro" id="IPR008630">
    <property type="entry name" value="Glyco_trans_34"/>
</dbReference>
<name>A0A2T2NSB6_CORCC</name>
<protein>
    <recommendedName>
        <fullName evidence="7">Nucleotide-diphospho-sugar transferase domain-containing protein</fullName>
    </recommendedName>
</protein>
<gene>
    <name evidence="5" type="ORF">BS50DRAFT_600194</name>
</gene>
<evidence type="ECO:0000256" key="4">
    <source>
        <dbReference type="SAM" id="Phobius"/>
    </source>
</evidence>
<dbReference type="GO" id="GO:0006487">
    <property type="term" value="P:protein N-linked glycosylation"/>
    <property type="evidence" value="ECO:0007669"/>
    <property type="project" value="TreeGrafter"/>
</dbReference>
<dbReference type="Pfam" id="PF05637">
    <property type="entry name" value="Glyco_transf_34"/>
    <property type="match status" value="1"/>
</dbReference>
<evidence type="ECO:0000313" key="5">
    <source>
        <dbReference type="EMBL" id="PSN68335.1"/>
    </source>
</evidence>
<reference evidence="5 6" key="1">
    <citation type="journal article" date="2018" name="Front. Microbiol.">
        <title>Genome-Wide Analysis of Corynespora cassiicola Leaf Fall Disease Putative Effectors.</title>
        <authorList>
            <person name="Lopez D."/>
            <person name="Ribeiro S."/>
            <person name="Label P."/>
            <person name="Fumanal B."/>
            <person name="Venisse J.S."/>
            <person name="Kohler A."/>
            <person name="de Oliveira R.R."/>
            <person name="Labutti K."/>
            <person name="Lipzen A."/>
            <person name="Lail K."/>
            <person name="Bauer D."/>
            <person name="Ohm R.A."/>
            <person name="Barry K.W."/>
            <person name="Spatafora J."/>
            <person name="Grigoriev I.V."/>
            <person name="Martin F.M."/>
            <person name="Pujade-Renaud V."/>
        </authorList>
    </citation>
    <scope>NUCLEOTIDE SEQUENCE [LARGE SCALE GENOMIC DNA]</scope>
    <source>
        <strain evidence="5 6">Philippines</strain>
    </source>
</reference>
<keyword evidence="3" id="KW-0808">Transferase</keyword>
<dbReference type="InterPro" id="IPR029044">
    <property type="entry name" value="Nucleotide-diphossugar_trans"/>
</dbReference>
<keyword evidence="4" id="KW-1133">Transmembrane helix</keyword>
<dbReference type="AlphaFoldDB" id="A0A2T2NSB6"/>
<comment type="similarity">
    <text evidence="1">Belongs to the glycosyltransferase 34 family.</text>
</comment>
<evidence type="ECO:0000256" key="1">
    <source>
        <dbReference type="ARBA" id="ARBA00005664"/>
    </source>
</evidence>